<dbReference type="AlphaFoldDB" id="A0A2P8FPX0"/>
<dbReference type="PROSITE" id="PS50042">
    <property type="entry name" value="CNMP_BINDING_3"/>
    <property type="match status" value="1"/>
</dbReference>
<proteinExistence type="predicted"/>
<comment type="caution">
    <text evidence="2">The sequence shown here is derived from an EMBL/GenBank/DDBJ whole genome shotgun (WGS) entry which is preliminary data.</text>
</comment>
<dbReference type="Gene3D" id="2.60.120.10">
    <property type="entry name" value="Jelly Rolls"/>
    <property type="match status" value="1"/>
</dbReference>
<reference evidence="2 3" key="1">
    <citation type="submission" date="2018-03" db="EMBL/GenBank/DDBJ databases">
        <title>Genomic Encyclopedia of Archaeal and Bacterial Type Strains, Phase II (KMG-II): from individual species to whole genera.</title>
        <authorList>
            <person name="Goeker M."/>
        </authorList>
    </citation>
    <scope>NUCLEOTIDE SEQUENCE [LARGE SCALE GENOMIC DNA]</scope>
    <source>
        <strain evidence="2 3">DSM 18107</strain>
    </source>
</reference>
<name>A0A2P8FPX0_9BACT</name>
<dbReference type="InterPro" id="IPR014710">
    <property type="entry name" value="RmlC-like_jellyroll"/>
</dbReference>
<dbReference type="SUPFAM" id="SSF51206">
    <property type="entry name" value="cAMP-binding domain-like"/>
    <property type="match status" value="1"/>
</dbReference>
<gene>
    <name evidence="2" type="ORF">CLV42_11760</name>
</gene>
<dbReference type="RefSeq" id="WP_106605395.1">
    <property type="nucleotide sequence ID" value="NZ_PYGK01000017.1"/>
</dbReference>
<evidence type="ECO:0000313" key="2">
    <source>
        <dbReference type="EMBL" id="PSL23705.1"/>
    </source>
</evidence>
<evidence type="ECO:0000259" key="1">
    <source>
        <dbReference type="PROSITE" id="PS50042"/>
    </source>
</evidence>
<dbReference type="InterPro" id="IPR018490">
    <property type="entry name" value="cNMP-bd_dom_sf"/>
</dbReference>
<keyword evidence="3" id="KW-1185">Reference proteome</keyword>
<dbReference type="OrthoDB" id="792939at2"/>
<dbReference type="EMBL" id="PYGK01000017">
    <property type="protein sequence ID" value="PSL23705.1"/>
    <property type="molecule type" value="Genomic_DNA"/>
</dbReference>
<sequence length="189" mass="21597">MMELEQLITSFLGFSASDAELVAAFFKPSFLAKGDYYLKPGNTCAALSFQRSGLIRVFVNDGVTETTQWISGAGGFVTDLAGLVFNTPAKFYIQALADTELYTMSREDYVRIGTVIPEWHHLEKLFIARCFIFMEQRVFSLLSMKAEERYRWLFNYNPSLFNEVPLQYLASMMGMTPETLSRIRRKISS</sequence>
<accession>A0A2P8FPX0</accession>
<dbReference type="InterPro" id="IPR000595">
    <property type="entry name" value="cNMP-bd_dom"/>
</dbReference>
<evidence type="ECO:0000313" key="3">
    <source>
        <dbReference type="Proteomes" id="UP000240978"/>
    </source>
</evidence>
<dbReference type="CDD" id="cd00038">
    <property type="entry name" value="CAP_ED"/>
    <property type="match status" value="1"/>
</dbReference>
<dbReference type="Proteomes" id="UP000240978">
    <property type="component" value="Unassembled WGS sequence"/>
</dbReference>
<organism evidence="2 3">
    <name type="scientific">Chitinophaga ginsengisoli</name>
    <dbReference type="NCBI Taxonomy" id="363837"/>
    <lineage>
        <taxon>Bacteria</taxon>
        <taxon>Pseudomonadati</taxon>
        <taxon>Bacteroidota</taxon>
        <taxon>Chitinophagia</taxon>
        <taxon>Chitinophagales</taxon>
        <taxon>Chitinophagaceae</taxon>
        <taxon>Chitinophaga</taxon>
    </lineage>
</organism>
<protein>
    <submittedName>
        <fullName evidence="2">CRP-like cAMP-binding protein</fullName>
    </submittedName>
</protein>
<feature type="domain" description="Cyclic nucleotide-binding" evidence="1">
    <location>
        <begin position="20"/>
        <end position="112"/>
    </location>
</feature>